<evidence type="ECO:0000256" key="1">
    <source>
        <dbReference type="SAM" id="MobiDB-lite"/>
    </source>
</evidence>
<protein>
    <submittedName>
        <fullName evidence="3">Uncharacterized protein</fullName>
    </submittedName>
</protein>
<keyword evidence="4" id="KW-1185">Reference proteome</keyword>
<dbReference type="Proteomes" id="UP001159364">
    <property type="component" value="Unassembled WGS sequence"/>
</dbReference>
<keyword evidence="3" id="KW-0496">Mitochondrion</keyword>
<evidence type="ECO:0000256" key="2">
    <source>
        <dbReference type="SAM" id="Phobius"/>
    </source>
</evidence>
<organism evidence="3 4">
    <name type="scientific">Erythroxylum novogranatense</name>
    <dbReference type="NCBI Taxonomy" id="1862640"/>
    <lineage>
        <taxon>Eukaryota</taxon>
        <taxon>Viridiplantae</taxon>
        <taxon>Streptophyta</taxon>
        <taxon>Embryophyta</taxon>
        <taxon>Tracheophyta</taxon>
        <taxon>Spermatophyta</taxon>
        <taxon>Magnoliopsida</taxon>
        <taxon>eudicotyledons</taxon>
        <taxon>Gunneridae</taxon>
        <taxon>Pentapetalae</taxon>
        <taxon>rosids</taxon>
        <taxon>fabids</taxon>
        <taxon>Malpighiales</taxon>
        <taxon>Erythroxylaceae</taxon>
        <taxon>Erythroxylum</taxon>
    </lineage>
</organism>
<feature type="compositionally biased region" description="Low complexity" evidence="1">
    <location>
        <begin position="97"/>
        <end position="111"/>
    </location>
</feature>
<dbReference type="AlphaFoldDB" id="A0AAV8S460"/>
<evidence type="ECO:0000313" key="4">
    <source>
        <dbReference type="Proteomes" id="UP001159364"/>
    </source>
</evidence>
<gene>
    <name evidence="3" type="ORF">K2173_010140</name>
</gene>
<keyword evidence="2" id="KW-0472">Membrane</keyword>
<sequence>MGLQLHVFLVFGLIFAKASFALFHSLPDLFNLFMDDLSRAVAQFLPNWGGGADMNGVHPPEPPENSGLGLIPGAQSEGMGIAGLESLSFRVLARGTSGRPSGILSSSSRPTSGEEETRVRTDPPYKKTLCFPSLLILLGLDFSAMIFPVVHIGAIAISFIRCYDVPYSNSGDSRRSLALFTSEWYYWTDLWFEDPLVKGKGRS</sequence>
<evidence type="ECO:0000313" key="3">
    <source>
        <dbReference type="EMBL" id="KAJ8746868.1"/>
    </source>
</evidence>
<accession>A0AAV8S460</accession>
<keyword evidence="2" id="KW-0812">Transmembrane</keyword>
<reference evidence="3 4" key="1">
    <citation type="submission" date="2021-09" db="EMBL/GenBank/DDBJ databases">
        <title>Genomic insights and catalytic innovation underlie evolution of tropane alkaloids biosynthesis.</title>
        <authorList>
            <person name="Wang Y.-J."/>
            <person name="Tian T."/>
            <person name="Huang J.-P."/>
            <person name="Huang S.-X."/>
        </authorList>
    </citation>
    <scope>NUCLEOTIDE SEQUENCE [LARGE SCALE GENOMIC DNA]</scope>
    <source>
        <strain evidence="3">KIB-2018</strain>
        <tissue evidence="3">Leaf</tissue>
    </source>
</reference>
<feature type="region of interest" description="Disordered" evidence="1">
    <location>
        <begin position="97"/>
        <end position="121"/>
    </location>
</feature>
<dbReference type="EMBL" id="JAIWQS010000263">
    <property type="protein sequence ID" value="KAJ8746868.1"/>
    <property type="molecule type" value="Genomic_DNA"/>
</dbReference>
<name>A0AAV8S460_9ROSI</name>
<feature type="transmembrane region" description="Helical" evidence="2">
    <location>
        <begin position="134"/>
        <end position="160"/>
    </location>
</feature>
<proteinExistence type="predicted"/>
<geneLocation type="mitochondrion" evidence="3"/>
<keyword evidence="2" id="KW-1133">Transmembrane helix</keyword>
<comment type="caution">
    <text evidence="3">The sequence shown here is derived from an EMBL/GenBank/DDBJ whole genome shotgun (WGS) entry which is preliminary data.</text>
</comment>